<dbReference type="OrthoDB" id="273067at2759"/>
<dbReference type="InterPro" id="IPR015943">
    <property type="entry name" value="WD40/YVTN_repeat-like_dom_sf"/>
</dbReference>
<evidence type="ECO:0000313" key="4">
    <source>
        <dbReference type="Proteomes" id="UP000515152"/>
    </source>
</evidence>
<dbReference type="SUPFAM" id="SSF50978">
    <property type="entry name" value="WD40 repeat-like"/>
    <property type="match status" value="1"/>
</dbReference>
<sequence>MLRWILGGREAQGVVEKNSVLFSGEEQPKNCFTELQVLKGHFDIVRYLVQIDDFRFASAGDDGLVLVWNVETGERLLELRGHTQQITALVPYTITQEDMTHTSLITASSDRSVSLWDPDTGNRVQTVSDLQSSVKCLLVLSWHNIWLSGGNGLCVWSSGFQLLSKTEQHSDTGVTAMVELPRNYVAAAVDREIIIYELKVSSTESDVSITAFRHLANHQDSIRALINVSDKLFASGSHIGELIIWDSVEWTIHADDQIALEDLHYDGPLEIRLASQKQSDMSIQHLVSDGELVVAAVGSGLYVYNVQKKCMVACRKLAHDSDILHTKLLSQSKLMSCSEDGSVKMWELQEPLLLAEPTTAGFFGMWSFGRPNKQGPSPKRFPEAPGLKTLELMGDLIGHSGAVQMFLNFGERGLVTCSTDHLLIVWRDGERQSHLRGLELFQKLEENQGLS</sequence>
<feature type="repeat" description="WD" evidence="3">
    <location>
        <begin position="38"/>
        <end position="78"/>
    </location>
</feature>
<dbReference type="KEGG" id="char:105902422"/>
<dbReference type="PRINTS" id="PR00320">
    <property type="entry name" value="GPROTEINBRPT"/>
</dbReference>
<protein>
    <submittedName>
        <fullName evidence="5">WD repeat-containing protein 41</fullName>
    </submittedName>
</protein>
<name>A0A6P8G2Z3_CLUHA</name>
<dbReference type="Proteomes" id="UP000515152">
    <property type="component" value="Chromosome 12"/>
</dbReference>
<dbReference type="InterPro" id="IPR020472">
    <property type="entry name" value="WD40_PAC1"/>
</dbReference>
<dbReference type="InterPro" id="IPR040102">
    <property type="entry name" value="WDR41"/>
</dbReference>
<proteinExistence type="predicted"/>
<feature type="repeat" description="WD" evidence="3">
    <location>
        <begin position="104"/>
        <end position="126"/>
    </location>
</feature>
<reference evidence="5" key="1">
    <citation type="submission" date="2025-08" db="UniProtKB">
        <authorList>
            <consortium name="RefSeq"/>
        </authorList>
    </citation>
    <scope>IDENTIFICATION</scope>
</reference>
<dbReference type="AlphaFoldDB" id="A0A6P8G2Z3"/>
<organism evidence="4 5">
    <name type="scientific">Clupea harengus</name>
    <name type="common">Atlantic herring</name>
    <dbReference type="NCBI Taxonomy" id="7950"/>
    <lineage>
        <taxon>Eukaryota</taxon>
        <taxon>Metazoa</taxon>
        <taxon>Chordata</taxon>
        <taxon>Craniata</taxon>
        <taxon>Vertebrata</taxon>
        <taxon>Euteleostomi</taxon>
        <taxon>Actinopterygii</taxon>
        <taxon>Neopterygii</taxon>
        <taxon>Teleostei</taxon>
        <taxon>Clupei</taxon>
        <taxon>Clupeiformes</taxon>
        <taxon>Clupeoidei</taxon>
        <taxon>Clupeidae</taxon>
        <taxon>Clupea</taxon>
    </lineage>
</organism>
<keyword evidence="2" id="KW-0677">Repeat</keyword>
<dbReference type="GO" id="GO:0005765">
    <property type="term" value="C:lysosomal membrane"/>
    <property type="evidence" value="ECO:0007669"/>
    <property type="project" value="TreeGrafter"/>
</dbReference>
<dbReference type="RefSeq" id="XP_031433524.1">
    <property type="nucleotide sequence ID" value="XM_031577664.2"/>
</dbReference>
<dbReference type="PROSITE" id="PS50082">
    <property type="entry name" value="WD_REPEATS_2"/>
    <property type="match status" value="2"/>
</dbReference>
<dbReference type="GeneID" id="105902422"/>
<evidence type="ECO:0000256" key="1">
    <source>
        <dbReference type="ARBA" id="ARBA00022574"/>
    </source>
</evidence>
<dbReference type="PANTHER" id="PTHR22805:SF2">
    <property type="entry name" value="WD REPEAT-CONTAINING PROTEIN 41"/>
    <property type="match status" value="1"/>
</dbReference>
<dbReference type="GO" id="GO:0010506">
    <property type="term" value="P:regulation of autophagy"/>
    <property type="evidence" value="ECO:0007669"/>
    <property type="project" value="InterPro"/>
</dbReference>
<keyword evidence="1 3" id="KW-0853">WD repeat</keyword>
<evidence type="ECO:0000256" key="2">
    <source>
        <dbReference type="ARBA" id="ARBA00022737"/>
    </source>
</evidence>
<dbReference type="PANTHER" id="PTHR22805">
    <property type="entry name" value="WDR41-RELATED"/>
    <property type="match status" value="1"/>
</dbReference>
<evidence type="ECO:0000256" key="3">
    <source>
        <dbReference type="PROSITE-ProRule" id="PRU00221"/>
    </source>
</evidence>
<dbReference type="InterPro" id="IPR001680">
    <property type="entry name" value="WD40_rpt"/>
</dbReference>
<gene>
    <name evidence="5" type="primary">wdr41</name>
</gene>
<keyword evidence="4" id="KW-1185">Reference proteome</keyword>
<dbReference type="Pfam" id="PF25178">
    <property type="entry name" value="Beta-prop_WDR41"/>
    <property type="match status" value="1"/>
</dbReference>
<evidence type="ECO:0000313" key="5">
    <source>
        <dbReference type="RefSeq" id="XP_031433524.1"/>
    </source>
</evidence>
<dbReference type="Gene3D" id="2.130.10.10">
    <property type="entry name" value="YVTN repeat-like/Quinoprotein amine dehydrogenase"/>
    <property type="match status" value="3"/>
</dbReference>
<accession>A0A6P8G2Z3</accession>
<dbReference type="SMART" id="SM00320">
    <property type="entry name" value="WD40"/>
    <property type="match status" value="6"/>
</dbReference>
<dbReference type="InterPro" id="IPR036322">
    <property type="entry name" value="WD40_repeat_dom_sf"/>
</dbReference>
<dbReference type="CTD" id="55255"/>